<keyword evidence="5" id="KW-0813">Transport</keyword>
<sequence length="655" mass="73853">MKIKIKLIGIFIFSIISILLKLDLSCLAMEKIYLEDVFFLKEPVDRLVFEFNNRPKYEVSKEGNKIKMTFYNVVPKSSTWMKNLPKDIFKEINASYEKEKLYLEFLLSEPFNFQITPFANKLIVDLIWEKPEKPVSIVIKKEKIEYMERKPITAVESLVPKVSEFPEYEIYLGEHRLKMPLTAKEYKGLPVSVDFQEADIHAVLRFLAEVGEINIVASEQVKGLITLRAKQVPWDLLLDVVLANKGLAKITIGNITRVGTLEEIKKEAELYRDYMRALGESTEGIRREIENQRDILRAIQETEEMTNRLITKTFELKHIRASKVVDLMKNQRISEKLAEILKDPNKITFDPFTNILIVKATPKVLEEIEQIIKKIDKPRPQFLIEARIAEISDTYVHELGVRWGGATWRATEHSIWGISPNPSSSTGSMTYVYPGGGGPPTTNATISLPTPTIVDLGAVPTQRTTPSALGIVLGYFGKNAALLDFQLSALEEKGVARILSKPEILTLDREAATIKQGYRIPYLRYVPEVPVPTIEFIDAGLKFDVIPSLTPEGKILLDITIEKTTPDWGHTVQGVPALYTNSVQTSALVDNGEILVIGGIKISDITERLDQVPGLGNIPGFGEAFKRRGKQLTKTELIVFITPKIAYIPIAGIDY</sequence>
<keyword evidence="3" id="KW-0472">Membrane</keyword>
<comment type="caution">
    <text evidence="8">The sequence shown here is derived from an EMBL/GenBank/DDBJ whole genome shotgun (WGS) entry which is preliminary data.</text>
</comment>
<dbReference type="InterPro" id="IPR004846">
    <property type="entry name" value="T2SS/T3SS_dom"/>
</dbReference>
<gene>
    <name evidence="8" type="ORF">C0190_02690</name>
</gene>
<dbReference type="EMBL" id="PNIK01000040">
    <property type="protein sequence ID" value="PMP67742.1"/>
    <property type="molecule type" value="Genomic_DNA"/>
</dbReference>
<evidence type="ECO:0000259" key="6">
    <source>
        <dbReference type="Pfam" id="PF00263"/>
    </source>
</evidence>
<organism evidence="8 9">
    <name type="scientific">Thermodesulfobacterium geofontis</name>
    <dbReference type="NCBI Taxonomy" id="1295609"/>
    <lineage>
        <taxon>Bacteria</taxon>
        <taxon>Pseudomonadati</taxon>
        <taxon>Thermodesulfobacteriota</taxon>
        <taxon>Thermodesulfobacteria</taxon>
        <taxon>Thermodesulfobacteriales</taxon>
        <taxon>Thermodesulfobacteriaceae</taxon>
        <taxon>Thermodesulfobacterium</taxon>
    </lineage>
</organism>
<dbReference type="Gene3D" id="3.30.1370.130">
    <property type="match status" value="1"/>
</dbReference>
<evidence type="ECO:0000256" key="2">
    <source>
        <dbReference type="ARBA" id="ARBA00022729"/>
    </source>
</evidence>
<evidence type="ECO:0000256" key="3">
    <source>
        <dbReference type="ARBA" id="ARBA00023136"/>
    </source>
</evidence>
<dbReference type="Proteomes" id="UP000235460">
    <property type="component" value="Unassembled WGS sequence"/>
</dbReference>
<accession>A0A2N7PPD5</accession>
<dbReference type="PRINTS" id="PR00811">
    <property type="entry name" value="BCTERIALGSPD"/>
</dbReference>
<name>A0A2N7PPD5_9BACT</name>
<dbReference type="PANTHER" id="PTHR30604">
    <property type="entry name" value="PROTEIN TRANSPORT PROTEIN HOFQ"/>
    <property type="match status" value="1"/>
</dbReference>
<dbReference type="Gene3D" id="3.30.1370.120">
    <property type="match status" value="1"/>
</dbReference>
<dbReference type="GO" id="GO:0009306">
    <property type="term" value="P:protein secretion"/>
    <property type="evidence" value="ECO:0007669"/>
    <property type="project" value="InterPro"/>
</dbReference>
<dbReference type="GO" id="GO:0009279">
    <property type="term" value="C:cell outer membrane"/>
    <property type="evidence" value="ECO:0007669"/>
    <property type="project" value="UniProtKB-SubCell"/>
</dbReference>
<dbReference type="InterPro" id="IPR001775">
    <property type="entry name" value="GspD/PilQ"/>
</dbReference>
<evidence type="ECO:0000256" key="4">
    <source>
        <dbReference type="RuleBase" id="RU004003"/>
    </source>
</evidence>
<comment type="similarity">
    <text evidence="4">Belongs to the bacterial secretin family.</text>
</comment>
<feature type="domain" description="Type II/III secretion system secretin-like" evidence="6">
    <location>
        <begin position="489"/>
        <end position="645"/>
    </location>
</feature>
<evidence type="ECO:0000313" key="9">
    <source>
        <dbReference type="Proteomes" id="UP000235460"/>
    </source>
</evidence>
<feature type="domain" description="NolW-like" evidence="7">
    <location>
        <begin position="311"/>
        <end position="381"/>
    </location>
</feature>
<dbReference type="AlphaFoldDB" id="A0A2N7PPD5"/>
<evidence type="ECO:0000256" key="1">
    <source>
        <dbReference type="ARBA" id="ARBA00004370"/>
    </source>
</evidence>
<reference evidence="8 9" key="1">
    <citation type="submission" date="2018-01" db="EMBL/GenBank/DDBJ databases">
        <title>Metagenomic assembled genomes from two thermal pools in the Uzon Caldera, Kamchatka, Russia.</title>
        <authorList>
            <person name="Wilkins L."/>
            <person name="Ettinger C."/>
        </authorList>
    </citation>
    <scope>NUCLEOTIDE SEQUENCE [LARGE SCALE GENOMIC DNA]</scope>
    <source>
        <strain evidence="8">ZAV-08</strain>
    </source>
</reference>
<dbReference type="Pfam" id="PF00263">
    <property type="entry name" value="Secretin"/>
    <property type="match status" value="1"/>
</dbReference>
<keyword evidence="2" id="KW-0732">Signal</keyword>
<dbReference type="InterPro" id="IPR051808">
    <property type="entry name" value="Type_IV_pilus_biogenesis"/>
</dbReference>
<evidence type="ECO:0000313" key="8">
    <source>
        <dbReference type="EMBL" id="PMP67742.1"/>
    </source>
</evidence>
<evidence type="ECO:0000256" key="5">
    <source>
        <dbReference type="RuleBase" id="RU004004"/>
    </source>
</evidence>
<proteinExistence type="inferred from homology"/>
<evidence type="ECO:0000259" key="7">
    <source>
        <dbReference type="Pfam" id="PF03958"/>
    </source>
</evidence>
<dbReference type="Pfam" id="PF03958">
    <property type="entry name" value="Secretin_N"/>
    <property type="match status" value="1"/>
</dbReference>
<dbReference type="InterPro" id="IPR005644">
    <property type="entry name" value="NolW-like"/>
</dbReference>
<protein>
    <submittedName>
        <fullName evidence="8">Uncharacterized protein</fullName>
    </submittedName>
</protein>
<comment type="subcellular location">
    <subcellularLocation>
        <location evidence="5">Cell outer membrane</location>
    </subcellularLocation>
    <subcellularLocation>
        <location evidence="1">Membrane</location>
    </subcellularLocation>
</comment>
<dbReference type="PANTHER" id="PTHR30604:SF1">
    <property type="entry name" value="DNA UTILIZATION PROTEIN HOFQ"/>
    <property type="match status" value="1"/>
</dbReference>
<dbReference type="InterPro" id="IPR038591">
    <property type="entry name" value="NolW-like_sf"/>
</dbReference>